<protein>
    <recommendedName>
        <fullName evidence="7">ABC3 transporter permease C-terminal domain-containing protein</fullName>
    </recommendedName>
</protein>
<feature type="transmembrane region" description="Helical" evidence="6">
    <location>
        <begin position="618"/>
        <end position="642"/>
    </location>
</feature>
<feature type="transmembrane region" description="Helical" evidence="6">
    <location>
        <begin position="511"/>
        <end position="531"/>
    </location>
</feature>
<evidence type="ECO:0000256" key="1">
    <source>
        <dbReference type="ARBA" id="ARBA00004651"/>
    </source>
</evidence>
<feature type="transmembrane region" description="Helical" evidence="6">
    <location>
        <begin position="566"/>
        <end position="586"/>
    </location>
</feature>
<evidence type="ECO:0000256" key="4">
    <source>
        <dbReference type="ARBA" id="ARBA00022989"/>
    </source>
</evidence>
<organism evidence="8 9">
    <name type="scientific">Demequina activiva</name>
    <dbReference type="NCBI Taxonomy" id="1582364"/>
    <lineage>
        <taxon>Bacteria</taxon>
        <taxon>Bacillati</taxon>
        <taxon>Actinomycetota</taxon>
        <taxon>Actinomycetes</taxon>
        <taxon>Micrococcales</taxon>
        <taxon>Demequinaceae</taxon>
        <taxon>Demequina</taxon>
    </lineage>
</organism>
<evidence type="ECO:0000313" key="9">
    <source>
        <dbReference type="Proteomes" id="UP000652354"/>
    </source>
</evidence>
<accession>A0A919Q2A9</accession>
<dbReference type="EMBL" id="BONR01000001">
    <property type="protein sequence ID" value="GIG53957.1"/>
    <property type="molecule type" value="Genomic_DNA"/>
</dbReference>
<dbReference type="AlphaFoldDB" id="A0A919Q2A9"/>
<feature type="transmembrane region" description="Helical" evidence="6">
    <location>
        <begin position="654"/>
        <end position="678"/>
    </location>
</feature>
<evidence type="ECO:0000256" key="3">
    <source>
        <dbReference type="ARBA" id="ARBA00022692"/>
    </source>
</evidence>
<comment type="subcellular location">
    <subcellularLocation>
        <location evidence="1">Cell membrane</location>
        <topology evidence="1">Multi-pass membrane protein</topology>
    </subcellularLocation>
</comment>
<keyword evidence="5 6" id="KW-0472">Membrane</keyword>
<keyword evidence="4 6" id="KW-1133">Transmembrane helix</keyword>
<keyword evidence="9" id="KW-1185">Reference proteome</keyword>
<keyword evidence="2" id="KW-1003">Cell membrane</keyword>
<feature type="transmembrane region" description="Helical" evidence="6">
    <location>
        <begin position="377"/>
        <end position="399"/>
    </location>
</feature>
<evidence type="ECO:0000259" key="7">
    <source>
        <dbReference type="Pfam" id="PF02687"/>
    </source>
</evidence>
<reference evidence="8" key="1">
    <citation type="submission" date="2021-01" db="EMBL/GenBank/DDBJ databases">
        <title>Whole genome shotgun sequence of Demequina activiva NBRC 110675.</title>
        <authorList>
            <person name="Komaki H."/>
            <person name="Tamura T."/>
        </authorList>
    </citation>
    <scope>NUCLEOTIDE SEQUENCE</scope>
    <source>
        <strain evidence="8">NBRC 110675</strain>
    </source>
</reference>
<evidence type="ECO:0000313" key="8">
    <source>
        <dbReference type="EMBL" id="GIG53957.1"/>
    </source>
</evidence>
<feature type="transmembrane region" description="Helical" evidence="6">
    <location>
        <begin position="428"/>
        <end position="451"/>
    </location>
</feature>
<feature type="transmembrane region" description="Helical" evidence="6">
    <location>
        <begin position="277"/>
        <end position="298"/>
    </location>
</feature>
<keyword evidence="3 6" id="KW-0812">Transmembrane</keyword>
<evidence type="ECO:0000256" key="2">
    <source>
        <dbReference type="ARBA" id="ARBA00022475"/>
    </source>
</evidence>
<feature type="domain" description="ABC3 transporter permease C-terminal" evidence="7">
    <location>
        <begin position="284"/>
        <end position="393"/>
    </location>
</feature>
<evidence type="ECO:0000256" key="5">
    <source>
        <dbReference type="ARBA" id="ARBA00023136"/>
    </source>
</evidence>
<feature type="transmembrane region" description="Helical" evidence="6">
    <location>
        <begin position="457"/>
        <end position="475"/>
    </location>
</feature>
<name>A0A919Q2A9_9MICO</name>
<gene>
    <name evidence="8" type="ORF">Dac01nite_07090</name>
</gene>
<feature type="transmembrane region" description="Helical" evidence="6">
    <location>
        <begin position="324"/>
        <end position="357"/>
    </location>
</feature>
<proteinExistence type="predicted"/>
<dbReference type="GO" id="GO:0005886">
    <property type="term" value="C:plasma membrane"/>
    <property type="evidence" value="ECO:0007669"/>
    <property type="project" value="UniProtKB-SubCell"/>
</dbReference>
<sequence length="699" mass="72549">MIVTLMREQVRAQRSALVWTGALLTLSLAIASAAFIAAATQWRTDEIVADRSFLAEDYATSVSWWSQGAPPMEEERDDEPGTLAPGELESMVDAALEDGYSARAVHHTVLRIQSEDGSRAVDADAGLSAQYPLHDWATVLIAGEGPVDGEIVLSSSVAEDLDVGVGDVVAITRYEDPTAVLARQVRVSGLSAPSVDGPFWSWSAAGHLTWEDSLEYWSQTPAWTFENGAGEPTQLTMVDVGWQDGAPSMEPLMDVAWSAAWQDDTVPLFDPFVMQGWGVGALAASALVALALLGATFAMGRSQAQVRVEWTATARVLGARRSTIVVASVLETLVLGAVAVALGLVIGWAVVLGVLAWERATEPGVTLPDAPALPLAVLGIVAVLGMVLAAICAVVPAFWSSRVSPAAALKPVTPVSSAQVSRSMSARWLVWISAVTLALVGAGLALDAYRIPNAGRYLAVCGAVSFAVVLIADIVEANRRLVPRAADALARSGRPWALALSSHATSRGRSWATAASIMAFAAGAATAGQSYGVFDTMAQWREAALDDAGDELLASAVERSVPEAPAALGIVMVLALACLVASMVTASARRASRADDAVHAALGLSGSDARRAAAAETALPMVCGIVLGSTAGWALVSLAHLVMTEQQGRDLAEWAAATGLTVMSVAIVAVLALVPITAASAVAAMTARTVSPVEAARVR</sequence>
<dbReference type="Pfam" id="PF02687">
    <property type="entry name" value="FtsX"/>
    <property type="match status" value="1"/>
</dbReference>
<dbReference type="InterPro" id="IPR003838">
    <property type="entry name" value="ABC3_permease_C"/>
</dbReference>
<comment type="caution">
    <text evidence="8">The sequence shown here is derived from an EMBL/GenBank/DDBJ whole genome shotgun (WGS) entry which is preliminary data.</text>
</comment>
<evidence type="ECO:0000256" key="6">
    <source>
        <dbReference type="SAM" id="Phobius"/>
    </source>
</evidence>
<dbReference type="Proteomes" id="UP000652354">
    <property type="component" value="Unassembled WGS sequence"/>
</dbReference>